<accession>A0ABM8ICJ8</accession>
<dbReference type="EMBL" id="AP028055">
    <property type="protein sequence ID" value="BEG99687.1"/>
    <property type="molecule type" value="Genomic_DNA"/>
</dbReference>
<evidence type="ECO:0000313" key="3">
    <source>
        <dbReference type="EMBL" id="BEG99687.1"/>
    </source>
</evidence>
<dbReference type="Gene3D" id="2.60.450.10">
    <property type="entry name" value="Lipopolysaccharide (LPS) transport protein A like domain"/>
    <property type="match status" value="2"/>
</dbReference>
<name>A0ABM8ICJ8_9BACE</name>
<keyword evidence="1" id="KW-0472">Membrane</keyword>
<keyword evidence="1" id="KW-0998">Cell outer membrane</keyword>
<protein>
    <recommendedName>
        <fullName evidence="2">Organic solvent tolerance-like N-terminal domain-containing protein</fullName>
    </recommendedName>
</protein>
<dbReference type="InterPro" id="IPR050218">
    <property type="entry name" value="LptD"/>
</dbReference>
<dbReference type="RefSeq" id="WP_353330415.1">
    <property type="nucleotide sequence ID" value="NZ_AP028055.1"/>
</dbReference>
<proteinExistence type="predicted"/>
<reference evidence="3 4" key="1">
    <citation type="submission" date="2023-04" db="EMBL/GenBank/DDBJ databases">
        <title>Draft genome sequence of acteroides sedimenti strain YN3PY1.</title>
        <authorList>
            <person name="Yoshida N."/>
        </authorList>
    </citation>
    <scope>NUCLEOTIDE SEQUENCE [LARGE SCALE GENOMIC DNA]</scope>
    <source>
        <strain evidence="3 4">YN3PY1</strain>
    </source>
</reference>
<evidence type="ECO:0000256" key="1">
    <source>
        <dbReference type="ARBA" id="ARBA00023237"/>
    </source>
</evidence>
<dbReference type="PANTHER" id="PTHR30189">
    <property type="entry name" value="LPS-ASSEMBLY PROTEIN"/>
    <property type="match status" value="1"/>
</dbReference>
<evidence type="ECO:0000313" key="4">
    <source>
        <dbReference type="Proteomes" id="UP001496674"/>
    </source>
</evidence>
<feature type="domain" description="Organic solvent tolerance-like N-terminal" evidence="2">
    <location>
        <begin position="44"/>
        <end position="201"/>
    </location>
</feature>
<organism evidence="3 4">
    <name type="scientific">Bacteroides sedimenti</name>
    <dbReference type="NCBI Taxonomy" id="2136147"/>
    <lineage>
        <taxon>Bacteria</taxon>
        <taxon>Pseudomonadati</taxon>
        <taxon>Bacteroidota</taxon>
        <taxon>Bacteroidia</taxon>
        <taxon>Bacteroidales</taxon>
        <taxon>Bacteroidaceae</taxon>
        <taxon>Bacteroides</taxon>
    </lineage>
</organism>
<keyword evidence="4" id="KW-1185">Reference proteome</keyword>
<evidence type="ECO:0000259" key="2">
    <source>
        <dbReference type="Pfam" id="PF13100"/>
    </source>
</evidence>
<dbReference type="Proteomes" id="UP001496674">
    <property type="component" value="Chromosome"/>
</dbReference>
<gene>
    <name evidence="3" type="ORF">BSYN_19520</name>
</gene>
<sequence>MLKNNMKRYSISRHRTLLISVLCLFGVCLIAAKPADKKKKKTQKEMVYILNADETIGDAMLRPDITLLQGNVKIRHKGMYMYCDSAYVNEKTNTFEAFGNIHMEQGDTLFVYGNYLKYDGYKELAILRENVKLVNRETTLLTDSLDYDRVLDKAYYFEGGTLLDKENVLTSDWGEYSPSTKNAVFNFDVKLVNPRFTLKTDTLKYNTATSIAHIVGPSKIDSEKNHIVTSKGYYNTRADQAQLIDRPILNNEDGKRLIGDSIYYDRKKGYGEAFKNVILTDSVNKNFLKGDYCFYNELKGDALATKHALAVDYSQGDSLFLHGDTLKMNTFHIKTDSMYREVRGYNKVRFYRKDIQGVCDSLFFTTKDSCLIMYKDPILWNGNRQLLGEEIRVYMNDSTIDWAHIVNQALSIEEKDSIHYNQVTGKEMKAYFVGGEMRKVDVIGNVRLVYYPEEKDSTMIGMNVSETSLLTIYLKEKKMDKMVMSPNSNGTLYPMLMIPPEKMKLENFAWFDFIRPLNKDDIFEWRGKKADQVLKNKGRKSIPLPNHGLLKK</sequence>
<dbReference type="Pfam" id="PF13100">
    <property type="entry name" value="OstA_2"/>
    <property type="match status" value="1"/>
</dbReference>
<dbReference type="InterPro" id="IPR005653">
    <property type="entry name" value="OstA-like_N"/>
</dbReference>
<dbReference type="PANTHER" id="PTHR30189:SF1">
    <property type="entry name" value="LPS-ASSEMBLY PROTEIN LPTD"/>
    <property type="match status" value="1"/>
</dbReference>